<evidence type="ECO:0000313" key="2">
    <source>
        <dbReference type="Proteomes" id="UP000054097"/>
    </source>
</evidence>
<sequence>MEFLGSGIVMFKMKLRQAALDRVKRQVDEAVNYETTKHSQQRLRESIRQVKEADLRFEAAEEKVQDSIFDMQAMYSNSYLHGNECTRLPERDLDYRRKLVELNRFKEEMTVLCQPLAHSSRDSYLLDSHHTFIDIVKNALSTSVHEASDIVAKANAAIKSIPEIRASESTAEISDLRDKEENRPEFALALYVNPFTTKVTSSPIWGIPGKIVTDTEGRSVELRFWMAQYYVKRLRIVYQSEGSHEDSGLSSQAVVPLAFDLETRFSRESLEMELDRLKLNDVKSFLEFALSNQPTPVLELDEATFSRCKLKTRPGLMAALIRQTSENKKLLRFLCENWGESHLGRHRTKVGFRQ</sequence>
<evidence type="ECO:0000313" key="1">
    <source>
        <dbReference type="EMBL" id="KIM24630.1"/>
    </source>
</evidence>
<organism evidence="1 2">
    <name type="scientific">Serendipita vermifera MAFF 305830</name>
    <dbReference type="NCBI Taxonomy" id="933852"/>
    <lineage>
        <taxon>Eukaryota</taxon>
        <taxon>Fungi</taxon>
        <taxon>Dikarya</taxon>
        <taxon>Basidiomycota</taxon>
        <taxon>Agaricomycotina</taxon>
        <taxon>Agaricomycetes</taxon>
        <taxon>Sebacinales</taxon>
        <taxon>Serendipitaceae</taxon>
        <taxon>Serendipita</taxon>
    </lineage>
</organism>
<dbReference type="EMBL" id="KN824322">
    <property type="protein sequence ID" value="KIM24630.1"/>
    <property type="molecule type" value="Genomic_DNA"/>
</dbReference>
<keyword evidence="2" id="KW-1185">Reference proteome</keyword>
<dbReference type="Proteomes" id="UP000054097">
    <property type="component" value="Unassembled WGS sequence"/>
</dbReference>
<accession>A0A0C3AJ54</accession>
<gene>
    <name evidence="1" type="ORF">M408DRAFT_10916</name>
</gene>
<name>A0A0C3AJ54_SERVB</name>
<protein>
    <submittedName>
        <fullName evidence="1">Uncharacterized protein</fullName>
    </submittedName>
</protein>
<reference evidence="1 2" key="1">
    <citation type="submission" date="2014-04" db="EMBL/GenBank/DDBJ databases">
        <authorList>
            <consortium name="DOE Joint Genome Institute"/>
            <person name="Kuo A."/>
            <person name="Zuccaro A."/>
            <person name="Kohler A."/>
            <person name="Nagy L.G."/>
            <person name="Floudas D."/>
            <person name="Copeland A."/>
            <person name="Barry K.W."/>
            <person name="Cichocki N."/>
            <person name="Veneault-Fourrey C."/>
            <person name="LaButti K."/>
            <person name="Lindquist E.A."/>
            <person name="Lipzen A."/>
            <person name="Lundell T."/>
            <person name="Morin E."/>
            <person name="Murat C."/>
            <person name="Sun H."/>
            <person name="Tunlid A."/>
            <person name="Henrissat B."/>
            <person name="Grigoriev I.V."/>
            <person name="Hibbett D.S."/>
            <person name="Martin F."/>
            <person name="Nordberg H.P."/>
            <person name="Cantor M.N."/>
            <person name="Hua S.X."/>
        </authorList>
    </citation>
    <scope>NUCLEOTIDE SEQUENCE [LARGE SCALE GENOMIC DNA]</scope>
    <source>
        <strain evidence="1 2">MAFF 305830</strain>
    </source>
</reference>
<proteinExistence type="predicted"/>
<dbReference type="AlphaFoldDB" id="A0A0C3AJ54"/>
<dbReference type="HOGENOM" id="CLU_783391_0_0_1"/>
<reference evidence="2" key="2">
    <citation type="submission" date="2015-01" db="EMBL/GenBank/DDBJ databases">
        <title>Evolutionary Origins and Diversification of the Mycorrhizal Mutualists.</title>
        <authorList>
            <consortium name="DOE Joint Genome Institute"/>
            <consortium name="Mycorrhizal Genomics Consortium"/>
            <person name="Kohler A."/>
            <person name="Kuo A."/>
            <person name="Nagy L.G."/>
            <person name="Floudas D."/>
            <person name="Copeland A."/>
            <person name="Barry K.W."/>
            <person name="Cichocki N."/>
            <person name="Veneault-Fourrey C."/>
            <person name="LaButti K."/>
            <person name="Lindquist E.A."/>
            <person name="Lipzen A."/>
            <person name="Lundell T."/>
            <person name="Morin E."/>
            <person name="Murat C."/>
            <person name="Riley R."/>
            <person name="Ohm R."/>
            <person name="Sun H."/>
            <person name="Tunlid A."/>
            <person name="Henrissat B."/>
            <person name="Grigoriev I.V."/>
            <person name="Hibbett D.S."/>
            <person name="Martin F."/>
        </authorList>
    </citation>
    <scope>NUCLEOTIDE SEQUENCE [LARGE SCALE GENOMIC DNA]</scope>
    <source>
        <strain evidence="2">MAFF 305830</strain>
    </source>
</reference>